<evidence type="ECO:0000313" key="1">
    <source>
        <dbReference type="EMBL" id="ESR46600.1"/>
    </source>
</evidence>
<proteinExistence type="predicted"/>
<protein>
    <submittedName>
        <fullName evidence="1">Uncharacterized protein</fullName>
    </submittedName>
</protein>
<dbReference type="KEGG" id="cic:CICLE_v10003077mg"/>
<accession>V4T594</accession>
<gene>
    <name evidence="1" type="ORF">CICLE_v10003077mg</name>
</gene>
<evidence type="ECO:0000313" key="2">
    <source>
        <dbReference type="Proteomes" id="UP000030687"/>
    </source>
</evidence>
<dbReference type="AlphaFoldDB" id="V4T594"/>
<organism evidence="1 2">
    <name type="scientific">Citrus clementina</name>
    <name type="common">Clementine</name>
    <name type="synonym">Citrus deliciosa x Citrus sinensis</name>
    <dbReference type="NCBI Taxonomy" id="85681"/>
    <lineage>
        <taxon>Eukaryota</taxon>
        <taxon>Viridiplantae</taxon>
        <taxon>Streptophyta</taxon>
        <taxon>Embryophyta</taxon>
        <taxon>Tracheophyta</taxon>
        <taxon>Spermatophyta</taxon>
        <taxon>Magnoliopsida</taxon>
        <taxon>eudicotyledons</taxon>
        <taxon>Gunneridae</taxon>
        <taxon>Pentapetalae</taxon>
        <taxon>rosids</taxon>
        <taxon>malvids</taxon>
        <taxon>Sapindales</taxon>
        <taxon>Rutaceae</taxon>
        <taxon>Aurantioideae</taxon>
        <taxon>Citrus</taxon>
    </lineage>
</organism>
<reference evidence="1 2" key="1">
    <citation type="submission" date="2013-10" db="EMBL/GenBank/DDBJ databases">
        <authorList>
            <consortium name="International Citrus Genome Consortium"/>
            <person name="Jenkins J."/>
            <person name="Schmutz J."/>
            <person name="Prochnik S."/>
            <person name="Rokhsar D."/>
            <person name="Gmitter F."/>
            <person name="Ollitrault P."/>
            <person name="Machado M."/>
            <person name="Talon M."/>
            <person name="Wincker P."/>
            <person name="Jaillon O."/>
            <person name="Morgante M."/>
        </authorList>
    </citation>
    <scope>NUCLEOTIDE SEQUENCE</scope>
    <source>
        <strain evidence="2">cv. Clemenules</strain>
    </source>
</reference>
<dbReference type="EMBL" id="KI536799">
    <property type="protein sequence ID" value="ESR46600.1"/>
    <property type="molecule type" value="Genomic_DNA"/>
</dbReference>
<sequence>MESPLWPALYPLRADPVPAEISLDCGISLDYGTDLNVPPTVEVHLKPSRGSDK</sequence>
<dbReference type="Gramene" id="ESR46600">
    <property type="protein sequence ID" value="ESR46600"/>
    <property type="gene ID" value="CICLE_v10003077mg"/>
</dbReference>
<dbReference type="InParanoid" id="V4T594"/>
<name>V4T594_CITCL</name>
<keyword evidence="2" id="KW-1185">Reference proteome</keyword>
<dbReference type="Proteomes" id="UP000030687">
    <property type="component" value="Unassembled WGS sequence"/>
</dbReference>